<dbReference type="InterPro" id="IPR020708">
    <property type="entry name" value="DNA-dir_RNA_polK_14-18kDa_CS"/>
</dbReference>
<dbReference type="AlphaFoldDB" id="A0A1Y2HW69"/>
<accession>A0A1Y2HW69</accession>
<dbReference type="Proteomes" id="UP000193411">
    <property type="component" value="Unassembled WGS sequence"/>
</dbReference>
<evidence type="ECO:0000256" key="1">
    <source>
        <dbReference type="ARBA" id="ARBA00004123"/>
    </source>
</evidence>
<evidence type="ECO:0000256" key="3">
    <source>
        <dbReference type="ARBA" id="ARBA00023163"/>
    </source>
</evidence>
<dbReference type="PIRSF" id="PIRSF000778">
    <property type="entry name" value="RpoK/RPB6"/>
    <property type="match status" value="1"/>
</dbReference>
<proteinExistence type="inferred from homology"/>
<name>A0A1Y2HW69_9FUNG</name>
<dbReference type="NCBIfam" id="NF002208">
    <property type="entry name" value="PRK01099.1-3"/>
    <property type="match status" value="1"/>
</dbReference>
<feature type="region of interest" description="Disordered" evidence="6">
    <location>
        <begin position="1"/>
        <end position="24"/>
    </location>
</feature>
<dbReference type="Gene3D" id="3.90.940.10">
    <property type="match status" value="1"/>
</dbReference>
<keyword evidence="4" id="KW-0539">Nucleus</keyword>
<dbReference type="GO" id="GO:0005665">
    <property type="term" value="C:RNA polymerase II, core complex"/>
    <property type="evidence" value="ECO:0007669"/>
    <property type="project" value="InterPro"/>
</dbReference>
<organism evidence="7 8">
    <name type="scientific">Catenaria anguillulae PL171</name>
    <dbReference type="NCBI Taxonomy" id="765915"/>
    <lineage>
        <taxon>Eukaryota</taxon>
        <taxon>Fungi</taxon>
        <taxon>Fungi incertae sedis</taxon>
        <taxon>Blastocladiomycota</taxon>
        <taxon>Blastocladiomycetes</taxon>
        <taxon>Blastocladiales</taxon>
        <taxon>Catenariaceae</taxon>
        <taxon>Catenaria</taxon>
    </lineage>
</organism>
<comment type="caution">
    <text evidence="7">The sequence shown here is derived from an EMBL/GenBank/DDBJ whole genome shotgun (WGS) entry which is preliminary data.</text>
</comment>
<dbReference type="InterPro" id="IPR028363">
    <property type="entry name" value="RPB6"/>
</dbReference>
<feature type="compositionally biased region" description="Basic and acidic residues" evidence="6">
    <location>
        <begin position="15"/>
        <end position="24"/>
    </location>
</feature>
<evidence type="ECO:0000313" key="7">
    <source>
        <dbReference type="EMBL" id="ORZ38194.1"/>
    </source>
</evidence>
<comment type="similarity">
    <text evidence="5">Belongs to the archaeal Rpo6/eukaryotic RPB6 RNA polymerase subunit family.</text>
</comment>
<dbReference type="STRING" id="765915.A0A1Y2HW69"/>
<dbReference type="EMBL" id="MCFL01000009">
    <property type="protein sequence ID" value="ORZ38194.1"/>
    <property type="molecule type" value="Genomic_DNA"/>
</dbReference>
<gene>
    <name evidence="7" type="ORF">BCR44DRAFT_116440</name>
</gene>
<dbReference type="GO" id="GO:0003677">
    <property type="term" value="F:DNA binding"/>
    <property type="evidence" value="ECO:0007669"/>
    <property type="project" value="InterPro"/>
</dbReference>
<comment type="subcellular location">
    <subcellularLocation>
        <location evidence="1">Nucleus</location>
    </subcellularLocation>
</comment>
<dbReference type="OrthoDB" id="259769at2759"/>
<dbReference type="PROSITE" id="PS01111">
    <property type="entry name" value="RNA_POL_K_14KD"/>
    <property type="match status" value="1"/>
</dbReference>
<protein>
    <recommendedName>
        <fullName evidence="9">RNA polymerase, subunit omega/K/RPB6</fullName>
    </recommendedName>
</protein>
<dbReference type="InterPro" id="IPR006111">
    <property type="entry name" value="Rpo6/Rpb6"/>
</dbReference>
<reference evidence="7 8" key="1">
    <citation type="submission" date="2016-07" db="EMBL/GenBank/DDBJ databases">
        <title>Pervasive Adenine N6-methylation of Active Genes in Fungi.</title>
        <authorList>
            <consortium name="DOE Joint Genome Institute"/>
            <person name="Mondo S.J."/>
            <person name="Dannebaum R.O."/>
            <person name="Kuo R.C."/>
            <person name="Labutti K."/>
            <person name="Haridas S."/>
            <person name="Kuo A."/>
            <person name="Salamov A."/>
            <person name="Ahrendt S.R."/>
            <person name="Lipzen A."/>
            <person name="Sullivan W."/>
            <person name="Andreopoulos W.B."/>
            <person name="Clum A."/>
            <person name="Lindquist E."/>
            <person name="Daum C."/>
            <person name="Ramamoorthy G.K."/>
            <person name="Gryganskyi A."/>
            <person name="Culley D."/>
            <person name="Magnuson J.K."/>
            <person name="James T.Y."/>
            <person name="O'Malley M.A."/>
            <person name="Stajich J.E."/>
            <person name="Spatafora J.W."/>
            <person name="Visel A."/>
            <person name="Grigoriev I.V."/>
        </authorList>
    </citation>
    <scope>NUCLEOTIDE SEQUENCE [LARGE SCALE GENOMIC DNA]</scope>
    <source>
        <strain evidence="7 8">PL171</strain>
    </source>
</reference>
<dbReference type="Pfam" id="PF01192">
    <property type="entry name" value="RNA_pol_Rpb6"/>
    <property type="match status" value="1"/>
</dbReference>
<evidence type="ECO:0000313" key="8">
    <source>
        <dbReference type="Proteomes" id="UP000193411"/>
    </source>
</evidence>
<dbReference type="PANTHER" id="PTHR47227:SF5">
    <property type="entry name" value="DNA-DIRECTED RNA POLYMERASES I, II, AND III SUBUNIT RPABC2"/>
    <property type="match status" value="1"/>
</dbReference>
<dbReference type="InterPro" id="IPR036161">
    <property type="entry name" value="RPB6/omega-like_sf"/>
</dbReference>
<sequence>MSLLHNAPSNQPSELEMRARDKASRITTPYMTKYEKARILGTRALQISMNAPVMTELNGETDSLQIAMKELREKKIPLIVRRHLPDGSFEDWGVDELIVD</sequence>
<dbReference type="GO" id="GO:0005736">
    <property type="term" value="C:RNA polymerase I complex"/>
    <property type="evidence" value="ECO:0007669"/>
    <property type="project" value="TreeGrafter"/>
</dbReference>
<dbReference type="SUPFAM" id="SSF63562">
    <property type="entry name" value="RPB6/omega subunit-like"/>
    <property type="match status" value="1"/>
</dbReference>
<keyword evidence="3" id="KW-0804">Transcription</keyword>
<dbReference type="PIRSF" id="PIRSF500154">
    <property type="entry name" value="RPB6"/>
    <property type="match status" value="1"/>
</dbReference>
<evidence type="ECO:0000256" key="2">
    <source>
        <dbReference type="ARBA" id="ARBA00022478"/>
    </source>
</evidence>
<dbReference type="GO" id="GO:0006360">
    <property type="term" value="P:transcription by RNA polymerase I"/>
    <property type="evidence" value="ECO:0007669"/>
    <property type="project" value="TreeGrafter"/>
</dbReference>
<keyword evidence="8" id="KW-1185">Reference proteome</keyword>
<dbReference type="InterPro" id="IPR006110">
    <property type="entry name" value="Pol_omega/Rpo6/RPB6"/>
</dbReference>
<dbReference type="GO" id="GO:0003899">
    <property type="term" value="F:DNA-directed RNA polymerase activity"/>
    <property type="evidence" value="ECO:0007669"/>
    <property type="project" value="InterPro"/>
</dbReference>
<evidence type="ECO:0008006" key="9">
    <source>
        <dbReference type="Google" id="ProtNLM"/>
    </source>
</evidence>
<dbReference type="GO" id="GO:0006366">
    <property type="term" value="P:transcription by RNA polymerase II"/>
    <property type="evidence" value="ECO:0007669"/>
    <property type="project" value="TreeGrafter"/>
</dbReference>
<dbReference type="GO" id="GO:0042797">
    <property type="term" value="P:tRNA transcription by RNA polymerase III"/>
    <property type="evidence" value="ECO:0007669"/>
    <property type="project" value="TreeGrafter"/>
</dbReference>
<dbReference type="SMART" id="SM01409">
    <property type="entry name" value="RNA_pol_Rpb6"/>
    <property type="match status" value="1"/>
</dbReference>
<evidence type="ECO:0000256" key="6">
    <source>
        <dbReference type="SAM" id="MobiDB-lite"/>
    </source>
</evidence>
<dbReference type="GO" id="GO:0005666">
    <property type="term" value="C:RNA polymerase III complex"/>
    <property type="evidence" value="ECO:0007669"/>
    <property type="project" value="TreeGrafter"/>
</dbReference>
<dbReference type="PANTHER" id="PTHR47227">
    <property type="entry name" value="DNA-DIRECTED RNA POLYMERASE SUBUNIT K"/>
    <property type="match status" value="1"/>
</dbReference>
<evidence type="ECO:0000256" key="5">
    <source>
        <dbReference type="ARBA" id="ARBA00025773"/>
    </source>
</evidence>
<keyword evidence="2" id="KW-0240">DNA-directed RNA polymerase</keyword>
<evidence type="ECO:0000256" key="4">
    <source>
        <dbReference type="ARBA" id="ARBA00023242"/>
    </source>
</evidence>